<evidence type="ECO:0000313" key="1">
    <source>
        <dbReference type="EMBL" id="CDM36682.1"/>
    </source>
</evidence>
<reference evidence="1" key="1">
    <citation type="journal article" date="2014" name="Nat. Commun.">
        <title>Multiple recent horizontal transfers of a large genomic region in cheese making fungi.</title>
        <authorList>
            <person name="Cheeseman K."/>
            <person name="Ropars J."/>
            <person name="Renault P."/>
            <person name="Dupont J."/>
            <person name="Gouzy J."/>
            <person name="Branca A."/>
            <person name="Abraham A.L."/>
            <person name="Ceppi M."/>
            <person name="Conseiller E."/>
            <person name="Debuchy R."/>
            <person name="Malagnac F."/>
            <person name="Goarin A."/>
            <person name="Silar P."/>
            <person name="Lacoste S."/>
            <person name="Sallet E."/>
            <person name="Bensimon A."/>
            <person name="Giraud T."/>
            <person name="Brygoo Y."/>
        </authorList>
    </citation>
    <scope>NUCLEOTIDE SEQUENCE [LARGE SCALE GENOMIC DNA]</scope>
    <source>
        <strain evidence="1">FM164</strain>
    </source>
</reference>
<keyword evidence="2" id="KW-1185">Reference proteome</keyword>
<name>W6R4E0_PENRF</name>
<dbReference type="EMBL" id="HG792019">
    <property type="protein sequence ID" value="CDM36682.1"/>
    <property type="molecule type" value="Genomic_DNA"/>
</dbReference>
<organism evidence="1 2">
    <name type="scientific">Penicillium roqueforti (strain FM164)</name>
    <dbReference type="NCBI Taxonomy" id="1365484"/>
    <lineage>
        <taxon>Eukaryota</taxon>
        <taxon>Fungi</taxon>
        <taxon>Dikarya</taxon>
        <taxon>Ascomycota</taxon>
        <taxon>Pezizomycotina</taxon>
        <taxon>Eurotiomycetes</taxon>
        <taxon>Eurotiomycetidae</taxon>
        <taxon>Eurotiales</taxon>
        <taxon>Aspergillaceae</taxon>
        <taxon>Penicillium</taxon>
    </lineage>
</organism>
<evidence type="ECO:0000313" key="2">
    <source>
        <dbReference type="Proteomes" id="UP000030686"/>
    </source>
</evidence>
<dbReference type="AlphaFoldDB" id="W6R4E0"/>
<dbReference type="Proteomes" id="UP000030686">
    <property type="component" value="Unassembled WGS sequence"/>
</dbReference>
<gene>
    <name evidence="1" type="ORF">PROQFM164_S05g000515</name>
</gene>
<accession>W6R4E0</accession>
<sequence>MADYVPGGYINYVVWTRVAGEPINSVPYWKRDLEYREEVRSVFRATYKWLRQPTNIDNGELMLSGHISGFRDPDNLDPTPLSDVTYAILRLVRSAHRVDWMRDSSDWKC</sequence>
<proteinExistence type="predicted"/>
<protein>
    <submittedName>
        <fullName evidence="1">Uncharacterized protein</fullName>
    </submittedName>
</protein>
<dbReference type="OrthoDB" id="5401170at2759"/>